<dbReference type="AlphaFoldDB" id="A0A1C0ZTD9"/>
<comment type="caution">
    <text evidence="2">The sequence shown here is derived from an EMBL/GenBank/DDBJ whole genome shotgun (WGS) entry which is preliminary data.</text>
</comment>
<evidence type="ECO:0000313" key="3">
    <source>
        <dbReference type="Proteomes" id="UP000093309"/>
    </source>
</evidence>
<evidence type="ECO:0000256" key="1">
    <source>
        <dbReference type="SAM" id="MobiDB-lite"/>
    </source>
</evidence>
<proteinExistence type="predicted"/>
<feature type="compositionally biased region" description="Low complexity" evidence="1">
    <location>
        <begin position="28"/>
        <end position="49"/>
    </location>
</feature>
<sequence>MDMKKIAGICILIPILLSGCGNQSDTKTAAAASTTQPQQTAAATDGGQKNQQNRPAMDPAQRQLFTTFQTLIMLDKADGLAITKEQAQAMLPVAQDIETKKELSDDNKTKLLANLTDAQKTFITDAETRMSNRGNGGGGNFGKNGNGQGKTNGGTGNAQSPDASAKPNANATDGTGNGQQAGGKRQNGGNGGNANGGGQNGGGGNRPAGGGQMGDPGKQFIELLQTKLK</sequence>
<keyword evidence="3" id="KW-1185">Reference proteome</keyword>
<dbReference type="Proteomes" id="UP000093309">
    <property type="component" value="Unassembled WGS sequence"/>
</dbReference>
<dbReference type="OrthoDB" id="2607092at2"/>
<feature type="region of interest" description="Disordered" evidence="1">
    <location>
        <begin position="28"/>
        <end position="58"/>
    </location>
</feature>
<name>A0A1C0ZTD9_9BACL</name>
<evidence type="ECO:0000313" key="2">
    <source>
        <dbReference type="EMBL" id="OCT11283.1"/>
    </source>
</evidence>
<dbReference type="PROSITE" id="PS51257">
    <property type="entry name" value="PROKAR_LIPOPROTEIN"/>
    <property type="match status" value="1"/>
</dbReference>
<protein>
    <submittedName>
        <fullName evidence="2">Uncharacterized protein</fullName>
    </submittedName>
</protein>
<dbReference type="RefSeq" id="WP_065858172.1">
    <property type="nucleotide sequence ID" value="NZ_LYPC01000028.1"/>
</dbReference>
<feature type="compositionally biased region" description="Gly residues" evidence="1">
    <location>
        <begin position="175"/>
        <end position="214"/>
    </location>
</feature>
<gene>
    <name evidence="2" type="ORF">A8709_06300</name>
</gene>
<accession>A0A1C0ZTD9</accession>
<feature type="compositionally biased region" description="Polar residues" evidence="1">
    <location>
        <begin position="158"/>
        <end position="174"/>
    </location>
</feature>
<reference evidence="3" key="1">
    <citation type="submission" date="2016-05" db="EMBL/GenBank/DDBJ databases">
        <title>Paenibacillus oryzae. sp. nov., isolated from the rice root.</title>
        <authorList>
            <person name="Zhang J."/>
            <person name="Zhang X."/>
        </authorList>
    </citation>
    <scope>NUCLEOTIDE SEQUENCE [LARGE SCALE GENOMIC DNA]</scope>
    <source>
        <strain evidence="3">KCTC13222</strain>
    </source>
</reference>
<dbReference type="EMBL" id="LYPC01000028">
    <property type="protein sequence ID" value="OCT11283.1"/>
    <property type="molecule type" value="Genomic_DNA"/>
</dbReference>
<feature type="compositionally biased region" description="Gly residues" evidence="1">
    <location>
        <begin position="134"/>
        <end position="156"/>
    </location>
</feature>
<feature type="region of interest" description="Disordered" evidence="1">
    <location>
        <begin position="125"/>
        <end position="229"/>
    </location>
</feature>
<organism evidence="2 3">
    <name type="scientific">Paenibacillus pectinilyticus</name>
    <dbReference type="NCBI Taxonomy" id="512399"/>
    <lineage>
        <taxon>Bacteria</taxon>
        <taxon>Bacillati</taxon>
        <taxon>Bacillota</taxon>
        <taxon>Bacilli</taxon>
        <taxon>Bacillales</taxon>
        <taxon>Paenibacillaceae</taxon>
        <taxon>Paenibacillus</taxon>
    </lineage>
</organism>